<protein>
    <submittedName>
        <fullName evidence="5">Methyl-accepting chemotaxis protein</fullName>
    </submittedName>
</protein>
<evidence type="ECO:0000256" key="2">
    <source>
        <dbReference type="ARBA" id="ARBA00029447"/>
    </source>
</evidence>
<dbReference type="Gene3D" id="3.30.450.20">
    <property type="entry name" value="PAS domain"/>
    <property type="match status" value="1"/>
</dbReference>
<evidence type="ECO:0000313" key="5">
    <source>
        <dbReference type="EMBL" id="XBO99068.1"/>
    </source>
</evidence>
<evidence type="ECO:0000256" key="3">
    <source>
        <dbReference type="PROSITE-ProRule" id="PRU00284"/>
    </source>
</evidence>
<dbReference type="AlphaFoldDB" id="A0AAU7LB85"/>
<dbReference type="InterPro" id="IPR004089">
    <property type="entry name" value="MCPsignal_dom"/>
</dbReference>
<dbReference type="PANTHER" id="PTHR43531:SF11">
    <property type="entry name" value="METHYL-ACCEPTING CHEMOTAXIS PROTEIN 3"/>
    <property type="match status" value="1"/>
</dbReference>
<dbReference type="GO" id="GO:0004888">
    <property type="term" value="F:transmembrane signaling receptor activity"/>
    <property type="evidence" value="ECO:0007669"/>
    <property type="project" value="InterPro"/>
</dbReference>
<gene>
    <name evidence="5" type="ORF">ABFG95_00930</name>
</gene>
<dbReference type="SUPFAM" id="SSF58104">
    <property type="entry name" value="Methyl-accepting chemotaxis protein (MCP) signaling domain"/>
    <property type="match status" value="1"/>
</dbReference>
<dbReference type="EMBL" id="CP157584">
    <property type="protein sequence ID" value="XBO99068.1"/>
    <property type="molecule type" value="Genomic_DNA"/>
</dbReference>
<proteinExistence type="inferred from homology"/>
<dbReference type="InterPro" id="IPR051310">
    <property type="entry name" value="MCP_chemotaxis"/>
</dbReference>
<dbReference type="PANTHER" id="PTHR43531">
    <property type="entry name" value="PROTEIN ICFG"/>
    <property type="match status" value="1"/>
</dbReference>
<dbReference type="InterPro" id="IPR004090">
    <property type="entry name" value="Chemotax_Me-accpt_rcpt"/>
</dbReference>
<sequence length="353" mass="39401">MLNMAHQPERIVELSRRVERISNEKIESIVDINQQAKYLSLNARIEAARSGEAGRGFAVVANQVQYVSEQITGIADALKEELAGSIADLIRIGENTLHEIRGYEGRRLGDLALNMIETMDRNLYERSCDVRWWATDSSVVRALQEPGADSARHASGRLGVILDSYTVYLDLWVADAQGRVVANGRPDRYPQARGANVSQAEWFRRGMATADGGEYVAMDIDSERLLDGAHVATYATAIRRDADKQGEPLGVLGVFFDWSQQADSIVRSVGLSEEEWARTRCLLVDSRQRVIAASDGPVSLKERYVLRHDERPRGYYENADRGLVGFSLTPGYETYAGLGWYGVIAQRPRDSFE</sequence>
<evidence type="ECO:0000256" key="1">
    <source>
        <dbReference type="ARBA" id="ARBA00022500"/>
    </source>
</evidence>
<dbReference type="PROSITE" id="PS50111">
    <property type="entry name" value="CHEMOTAXIS_TRANSDUC_2"/>
    <property type="match status" value="1"/>
</dbReference>
<dbReference type="GO" id="GO:0005886">
    <property type="term" value="C:plasma membrane"/>
    <property type="evidence" value="ECO:0007669"/>
    <property type="project" value="TreeGrafter"/>
</dbReference>
<accession>A0AAU7LB85</accession>
<keyword evidence="3" id="KW-0807">Transducer</keyword>
<reference evidence="5" key="1">
    <citation type="submission" date="2024-05" db="EMBL/GenBank/DDBJ databases">
        <title>Transcriptome analysis of the degradation process of organic nitrogen by two heterotrophic nitrifying and aerobic denitrifying bacteria, Achromobacter sp. HNDS-1 and Enterobacter sp. HNDS-6.</title>
        <authorList>
            <person name="Huang Y."/>
        </authorList>
    </citation>
    <scope>NUCLEOTIDE SEQUENCE</scope>
    <source>
        <strain evidence="5">HNDS-1</strain>
    </source>
</reference>
<name>A0AAU7LB85_9BURK</name>
<evidence type="ECO:0000259" key="4">
    <source>
        <dbReference type="PROSITE" id="PS50111"/>
    </source>
</evidence>
<dbReference type="RefSeq" id="WP_332849336.1">
    <property type="nucleotide sequence ID" value="NZ_CP157584.1"/>
</dbReference>
<dbReference type="GO" id="GO:0006935">
    <property type="term" value="P:chemotaxis"/>
    <property type="evidence" value="ECO:0007669"/>
    <property type="project" value="UniProtKB-KW"/>
</dbReference>
<dbReference type="Pfam" id="PF00015">
    <property type="entry name" value="MCPsignal"/>
    <property type="match status" value="1"/>
</dbReference>
<comment type="similarity">
    <text evidence="2">Belongs to the methyl-accepting chemotaxis (MCP) protein family.</text>
</comment>
<keyword evidence="1" id="KW-0145">Chemotaxis</keyword>
<dbReference type="GO" id="GO:0007165">
    <property type="term" value="P:signal transduction"/>
    <property type="evidence" value="ECO:0007669"/>
    <property type="project" value="UniProtKB-KW"/>
</dbReference>
<dbReference type="KEGG" id="achh:ABFG95_00930"/>
<organism evidence="5">
    <name type="scientific">Achromobacter sp. HNDS-1</name>
    <dbReference type="NCBI Taxonomy" id="3151598"/>
    <lineage>
        <taxon>Bacteria</taxon>
        <taxon>Pseudomonadati</taxon>
        <taxon>Pseudomonadota</taxon>
        <taxon>Betaproteobacteria</taxon>
        <taxon>Burkholderiales</taxon>
        <taxon>Alcaligenaceae</taxon>
        <taxon>Achromobacter</taxon>
    </lineage>
</organism>
<dbReference type="Gene3D" id="1.10.287.950">
    <property type="entry name" value="Methyl-accepting chemotaxis protein"/>
    <property type="match status" value="1"/>
</dbReference>
<dbReference type="GeneID" id="55560564"/>
<feature type="domain" description="Methyl-accepting transducer" evidence="4">
    <location>
        <begin position="26"/>
        <end position="70"/>
    </location>
</feature>
<dbReference type="PRINTS" id="PR00260">
    <property type="entry name" value="CHEMTRNSDUCR"/>
</dbReference>